<keyword evidence="3" id="KW-1185">Reference proteome</keyword>
<dbReference type="AlphaFoldDB" id="A0A4C1TJ55"/>
<organism evidence="2 3">
    <name type="scientific">Eumeta variegata</name>
    <name type="common">Bagworm moth</name>
    <name type="synonym">Eumeta japonica</name>
    <dbReference type="NCBI Taxonomy" id="151549"/>
    <lineage>
        <taxon>Eukaryota</taxon>
        <taxon>Metazoa</taxon>
        <taxon>Ecdysozoa</taxon>
        <taxon>Arthropoda</taxon>
        <taxon>Hexapoda</taxon>
        <taxon>Insecta</taxon>
        <taxon>Pterygota</taxon>
        <taxon>Neoptera</taxon>
        <taxon>Endopterygota</taxon>
        <taxon>Lepidoptera</taxon>
        <taxon>Glossata</taxon>
        <taxon>Ditrysia</taxon>
        <taxon>Tineoidea</taxon>
        <taxon>Psychidae</taxon>
        <taxon>Oiketicinae</taxon>
        <taxon>Eumeta</taxon>
    </lineage>
</organism>
<dbReference type="EMBL" id="BGZK01000061">
    <property type="protein sequence ID" value="GBP14114.1"/>
    <property type="molecule type" value="Genomic_DNA"/>
</dbReference>
<gene>
    <name evidence="2" type="ORF">EVAR_102784_1</name>
</gene>
<accession>A0A4C1TJ55</accession>
<protein>
    <submittedName>
        <fullName evidence="2">Uncharacterized protein</fullName>
    </submittedName>
</protein>
<comment type="caution">
    <text evidence="2">The sequence shown here is derived from an EMBL/GenBank/DDBJ whole genome shotgun (WGS) entry which is preliminary data.</text>
</comment>
<name>A0A4C1TJ55_EUMVA</name>
<evidence type="ECO:0000313" key="3">
    <source>
        <dbReference type="Proteomes" id="UP000299102"/>
    </source>
</evidence>
<evidence type="ECO:0000256" key="1">
    <source>
        <dbReference type="SAM" id="MobiDB-lite"/>
    </source>
</evidence>
<sequence length="122" mass="13205">MRCSQLEKSSKGTCYKHKSRLHNQYCSVRLVLAGPEGAFPGRASANSRTQIVPSRERNSCDVTRLWLRSRWAAGGGRLACGGWRSSPIRGRNRRSSPPGTGGALWAPAAGGSFYRKSPRGGS</sequence>
<reference evidence="2 3" key="1">
    <citation type="journal article" date="2019" name="Commun. Biol.">
        <title>The bagworm genome reveals a unique fibroin gene that provides high tensile strength.</title>
        <authorList>
            <person name="Kono N."/>
            <person name="Nakamura H."/>
            <person name="Ohtoshi R."/>
            <person name="Tomita M."/>
            <person name="Numata K."/>
            <person name="Arakawa K."/>
        </authorList>
    </citation>
    <scope>NUCLEOTIDE SEQUENCE [LARGE SCALE GENOMIC DNA]</scope>
</reference>
<evidence type="ECO:0000313" key="2">
    <source>
        <dbReference type="EMBL" id="GBP14114.1"/>
    </source>
</evidence>
<proteinExistence type="predicted"/>
<feature type="region of interest" description="Disordered" evidence="1">
    <location>
        <begin position="84"/>
        <end position="122"/>
    </location>
</feature>
<dbReference type="Proteomes" id="UP000299102">
    <property type="component" value="Unassembled WGS sequence"/>
</dbReference>